<name>A0ABW3PZ70_9BACT</name>
<keyword evidence="2" id="KW-1185">Reference proteome</keyword>
<dbReference type="RefSeq" id="WP_265990424.1">
    <property type="nucleotide sequence ID" value="NZ_CP110973.1"/>
</dbReference>
<protein>
    <recommendedName>
        <fullName evidence="3">Tetratricopeptide repeat protein</fullName>
    </recommendedName>
</protein>
<reference evidence="2" key="1">
    <citation type="journal article" date="2019" name="Int. J. Syst. Evol. Microbiol.">
        <title>The Global Catalogue of Microorganisms (GCM) 10K type strain sequencing project: providing services to taxonomists for standard genome sequencing and annotation.</title>
        <authorList>
            <consortium name="The Broad Institute Genomics Platform"/>
            <consortium name="The Broad Institute Genome Sequencing Center for Infectious Disease"/>
            <person name="Wu L."/>
            <person name="Ma J."/>
        </authorList>
    </citation>
    <scope>NUCLEOTIDE SEQUENCE [LARGE SCALE GENOMIC DNA]</scope>
    <source>
        <strain evidence="2">CCUG 55608</strain>
    </source>
</reference>
<accession>A0ABW3PZ70</accession>
<comment type="caution">
    <text evidence="1">The sequence shown here is derived from an EMBL/GenBank/DDBJ whole genome shotgun (WGS) entry which is preliminary data.</text>
</comment>
<evidence type="ECO:0008006" key="3">
    <source>
        <dbReference type="Google" id="ProtNLM"/>
    </source>
</evidence>
<gene>
    <name evidence="1" type="ORF">ACFQ4C_01415</name>
</gene>
<sequence length="817" mass="93057">MRLSSLFSVRLRSLLLSLAILIGFACGPSTYDINEFMSFFMPESSQASARDQIYHFTPLLYRYEDGFGPKKDSLQPDPNVLSWETYTQHKVPQPEIVNALYNRDMKTSNGLVRWASTSNPAALVYLNLAWRVEEAAPKPRNSWETDTTPPDTSTAPLTALLKEARTGYSATRDGFLKERYAFQAVKLAALAKKFEQSRDLYDELVRPLSKKTFLSDWAYSRHAGATLALGDTARAIYEFAQVFDRCPSRRREAEASLRIHGIRFREKALEYCANNREKAAVYALCAIQPKQDALPFLKEMTRLNPENSLIELVMAREINRNEYFFFQDGAPLYGYDDASRADSLRFINRQKEAPDYFEQLRSFALESAENKALKNQAFWYTATAYLDYLGKAYDQAKTHLDLASQQPTANPILKKQIALQQMLLLTAQTDAITPEAESQLIGYLEKFGNSLNFYMTNAFVETCKQWAAKYGYRKESTKESGGFLAGCFRSKSSSVDENNLAKAFLLTALTSSQLNKNEIYFNSHSDLYDIEDTTSAATVRGVVEFASRANPTDFDRRLLRLSGFTPDALNVLYGRRLLAENQYAQAAEAFAKVDPKVWQNEPFKTYFNEDPFVVNLIGKKTSTPTANPYTPVTFLQKLVALEKQAQNASGDAAANLYYQLGCGTFNLSWFGNAWILERARWSRAEPTLYQYTYHQVQNPQRNQTLDSLNKQVYYTTADAKAYFEKAISAAQNPELAAKACYMAARCEQNAFWTRQETELSKRGYSADPEPFNAEMKKLRRSEYTNYLSKLSQQYRQTQFHRDAIRECATYADFLAGK</sequence>
<evidence type="ECO:0000313" key="2">
    <source>
        <dbReference type="Proteomes" id="UP001597116"/>
    </source>
</evidence>
<dbReference type="EMBL" id="JBHTLP010000001">
    <property type="protein sequence ID" value="MFD1139742.1"/>
    <property type="molecule type" value="Genomic_DNA"/>
</dbReference>
<dbReference type="Proteomes" id="UP001597116">
    <property type="component" value="Unassembled WGS sequence"/>
</dbReference>
<organism evidence="1 2">
    <name type="scientific">Larkinella insperata</name>
    <dbReference type="NCBI Taxonomy" id="332158"/>
    <lineage>
        <taxon>Bacteria</taxon>
        <taxon>Pseudomonadati</taxon>
        <taxon>Bacteroidota</taxon>
        <taxon>Cytophagia</taxon>
        <taxon>Cytophagales</taxon>
        <taxon>Spirosomataceae</taxon>
        <taxon>Larkinella</taxon>
    </lineage>
</organism>
<dbReference type="PROSITE" id="PS51257">
    <property type="entry name" value="PROKAR_LIPOPROTEIN"/>
    <property type="match status" value="1"/>
</dbReference>
<evidence type="ECO:0000313" key="1">
    <source>
        <dbReference type="EMBL" id="MFD1139742.1"/>
    </source>
</evidence>
<proteinExistence type="predicted"/>